<evidence type="ECO:0000256" key="1">
    <source>
        <dbReference type="SAM" id="MobiDB-lite"/>
    </source>
</evidence>
<comment type="caution">
    <text evidence="2">The sequence shown here is derived from an EMBL/GenBank/DDBJ whole genome shotgun (WGS) entry which is preliminary data.</text>
</comment>
<name>A0ABQ2FYE9_9ACTN</name>
<organism evidence="2 3">
    <name type="scientific">Modestobacter marinus</name>
    <dbReference type="NCBI Taxonomy" id="477641"/>
    <lineage>
        <taxon>Bacteria</taxon>
        <taxon>Bacillati</taxon>
        <taxon>Actinomycetota</taxon>
        <taxon>Actinomycetes</taxon>
        <taxon>Geodermatophilales</taxon>
        <taxon>Geodermatophilaceae</taxon>
        <taxon>Modestobacter</taxon>
    </lineage>
</organism>
<gene>
    <name evidence="2" type="ORF">GCM10011589_22910</name>
</gene>
<evidence type="ECO:0000313" key="3">
    <source>
        <dbReference type="Proteomes" id="UP000648663"/>
    </source>
</evidence>
<accession>A0ABQ2FYE9</accession>
<sequence>MISGGEVGRAPVDRDVGTRARAGRRGAADALPGGIRDSYRRPMTRKPLRCRFGFHAWVQRHPEGDRPARSEDKICRRCGKRTGSPFGSAPWVFPG</sequence>
<dbReference type="EMBL" id="BMMI01000004">
    <property type="protein sequence ID" value="GGL66090.1"/>
    <property type="molecule type" value="Genomic_DNA"/>
</dbReference>
<reference evidence="3" key="1">
    <citation type="journal article" date="2019" name="Int. J. Syst. Evol. Microbiol.">
        <title>The Global Catalogue of Microorganisms (GCM) 10K type strain sequencing project: providing services to taxonomists for standard genome sequencing and annotation.</title>
        <authorList>
            <consortium name="The Broad Institute Genomics Platform"/>
            <consortium name="The Broad Institute Genome Sequencing Center for Infectious Disease"/>
            <person name="Wu L."/>
            <person name="Ma J."/>
        </authorList>
    </citation>
    <scope>NUCLEOTIDE SEQUENCE [LARGE SCALE GENOMIC DNA]</scope>
    <source>
        <strain evidence="3">CGMCC 4.5581</strain>
    </source>
</reference>
<dbReference type="Proteomes" id="UP000648663">
    <property type="component" value="Unassembled WGS sequence"/>
</dbReference>
<keyword evidence="3" id="KW-1185">Reference proteome</keyword>
<proteinExistence type="predicted"/>
<evidence type="ECO:0000313" key="2">
    <source>
        <dbReference type="EMBL" id="GGL66090.1"/>
    </source>
</evidence>
<feature type="region of interest" description="Disordered" evidence="1">
    <location>
        <begin position="1"/>
        <end position="42"/>
    </location>
</feature>
<protein>
    <submittedName>
        <fullName evidence="2">Uncharacterized protein</fullName>
    </submittedName>
</protein>